<proteinExistence type="predicted"/>
<name>A0A6J7WEE8_9CAUD</name>
<accession>A0A6J7WEE8</accession>
<protein>
    <submittedName>
        <fullName evidence="1">Uncharacterized protein</fullName>
    </submittedName>
</protein>
<sequence>MKEPTKAKATSVKVNYIKFKNGEAVPCAATSGVAAEPALNTKLVKQARHGVTFVAAGPVRIVAQGEGVKQVNALSGPSDYFMSVGDHNVDGVEVLTPAASHTITGTADLVVCEIEDERCDKFQVFTGPAAVSGAAFIHYAVGSRQLMTIENSDGSTFFVDAGETAVVGFAA</sequence>
<evidence type="ECO:0000313" key="1">
    <source>
        <dbReference type="EMBL" id="CAB5187445.1"/>
    </source>
</evidence>
<dbReference type="EMBL" id="LR798213">
    <property type="protein sequence ID" value="CAB5187445.1"/>
    <property type="molecule type" value="Genomic_DNA"/>
</dbReference>
<reference evidence="1" key="1">
    <citation type="submission" date="2020-05" db="EMBL/GenBank/DDBJ databases">
        <authorList>
            <person name="Chiriac C."/>
            <person name="Salcher M."/>
            <person name="Ghai R."/>
            <person name="Kavagutti S V."/>
        </authorList>
    </citation>
    <scope>NUCLEOTIDE SEQUENCE</scope>
</reference>
<gene>
    <name evidence="1" type="ORF">UFOVP166_49</name>
</gene>
<organism evidence="1">
    <name type="scientific">uncultured Caudovirales phage</name>
    <dbReference type="NCBI Taxonomy" id="2100421"/>
    <lineage>
        <taxon>Viruses</taxon>
        <taxon>Duplodnaviria</taxon>
        <taxon>Heunggongvirae</taxon>
        <taxon>Uroviricota</taxon>
        <taxon>Caudoviricetes</taxon>
        <taxon>Peduoviridae</taxon>
        <taxon>Maltschvirus</taxon>
        <taxon>Maltschvirus maltsch</taxon>
    </lineage>
</organism>